<feature type="transmembrane region" description="Helical" evidence="1">
    <location>
        <begin position="156"/>
        <end position="180"/>
    </location>
</feature>
<protein>
    <submittedName>
        <fullName evidence="2">ABC-2 type transport system permease protein</fullName>
    </submittedName>
</protein>
<evidence type="ECO:0000256" key="1">
    <source>
        <dbReference type="SAM" id="Phobius"/>
    </source>
</evidence>
<evidence type="ECO:0000313" key="3">
    <source>
        <dbReference type="Proteomes" id="UP000182652"/>
    </source>
</evidence>
<keyword evidence="3" id="KW-1185">Reference proteome</keyword>
<reference evidence="2 3" key="1">
    <citation type="submission" date="2016-10" db="EMBL/GenBank/DDBJ databases">
        <authorList>
            <person name="de Groot N.N."/>
        </authorList>
    </citation>
    <scope>NUCLEOTIDE SEQUENCE [LARGE SCALE GENOMIC DNA]</scope>
    <source>
        <strain evidence="2 3">DSM 10495</strain>
    </source>
</reference>
<proteinExistence type="predicted"/>
<gene>
    <name evidence="2" type="ORF">SAMN04489745_1096</name>
</gene>
<keyword evidence="1" id="KW-1133">Transmembrane helix</keyword>
<dbReference type="RefSeq" id="WP_139244650.1">
    <property type="nucleotide sequence ID" value="NZ_FNSN01000003.1"/>
</dbReference>
<dbReference type="STRING" id="156980.SAMN04489745_1096"/>
<accession>A0A1H4LRC0</accession>
<feature type="transmembrane region" description="Helical" evidence="1">
    <location>
        <begin position="233"/>
        <end position="256"/>
    </location>
</feature>
<dbReference type="Proteomes" id="UP000182652">
    <property type="component" value="Unassembled WGS sequence"/>
</dbReference>
<dbReference type="Pfam" id="PF12679">
    <property type="entry name" value="ABC2_membrane_2"/>
    <property type="match status" value="1"/>
</dbReference>
<keyword evidence="1" id="KW-0472">Membrane</keyword>
<keyword evidence="1" id="KW-0812">Transmembrane</keyword>
<feature type="transmembrane region" description="Helical" evidence="1">
    <location>
        <begin position="12"/>
        <end position="33"/>
    </location>
</feature>
<feature type="transmembrane region" description="Helical" evidence="1">
    <location>
        <begin position="187"/>
        <end position="205"/>
    </location>
</feature>
<dbReference type="GO" id="GO:0140359">
    <property type="term" value="F:ABC-type transporter activity"/>
    <property type="evidence" value="ECO:0007669"/>
    <property type="project" value="InterPro"/>
</dbReference>
<dbReference type="EMBL" id="FNSN01000003">
    <property type="protein sequence ID" value="SEB73211.1"/>
    <property type="molecule type" value="Genomic_DNA"/>
</dbReference>
<name>A0A1H4LRC0_9MICC</name>
<sequence length="263" mass="27439">MFAIFTRGVVDSWRATLAWAVGLVAAAALYLPLFPSMVGNGQMQQLLKSLPTQLVRTLNYDQLGSGPGYTQSTLFGLLGFLLLSMATIAWGASAVGGDEESGLLELTLAHGVTRAQLVVGRALAILARLLFLVLVMYCAVAVLNGPSQLNLDLGKVAGAALGYAGLLALSAAAALLGGALRGRRAHGLILGAAVAVLGYVFNAVGKQSDSAKWLLDFSPYHWFFGSDPFSQGVDWGACAGMWGGTIVLMALAALVLRTRDVGR</sequence>
<dbReference type="GO" id="GO:0005886">
    <property type="term" value="C:plasma membrane"/>
    <property type="evidence" value="ECO:0007669"/>
    <property type="project" value="UniProtKB-SubCell"/>
</dbReference>
<organism evidence="2 3">
    <name type="scientific">Arthrobacter woluwensis</name>
    <dbReference type="NCBI Taxonomy" id="156980"/>
    <lineage>
        <taxon>Bacteria</taxon>
        <taxon>Bacillati</taxon>
        <taxon>Actinomycetota</taxon>
        <taxon>Actinomycetes</taxon>
        <taxon>Micrococcales</taxon>
        <taxon>Micrococcaceae</taxon>
        <taxon>Arthrobacter</taxon>
    </lineage>
</organism>
<feature type="transmembrane region" description="Helical" evidence="1">
    <location>
        <begin position="118"/>
        <end position="144"/>
    </location>
</feature>
<feature type="transmembrane region" description="Helical" evidence="1">
    <location>
        <begin position="74"/>
        <end position="97"/>
    </location>
</feature>
<evidence type="ECO:0000313" key="2">
    <source>
        <dbReference type="EMBL" id="SEB73211.1"/>
    </source>
</evidence>
<dbReference type="AlphaFoldDB" id="A0A1H4LRC0"/>